<keyword evidence="6 7" id="KW-0472">Membrane</keyword>
<evidence type="ECO:0000256" key="6">
    <source>
        <dbReference type="ARBA" id="ARBA00023136"/>
    </source>
</evidence>
<keyword evidence="5 7" id="KW-1133">Transmembrane helix</keyword>
<dbReference type="PIRSF" id="PIRSF006060">
    <property type="entry name" value="AA_transporter"/>
    <property type="match status" value="1"/>
</dbReference>
<dbReference type="Gene3D" id="1.20.1740.10">
    <property type="entry name" value="Amino acid/polyamine transporter I"/>
    <property type="match status" value="1"/>
</dbReference>
<dbReference type="EMBL" id="MWWX01000001">
    <property type="protein sequence ID" value="OZG63433.1"/>
    <property type="molecule type" value="Genomic_DNA"/>
</dbReference>
<gene>
    <name evidence="8" type="ORF">BLEM_0136</name>
</gene>
<protein>
    <submittedName>
        <fullName evidence="8">Amino acid permease</fullName>
    </submittedName>
</protein>
<dbReference type="AlphaFoldDB" id="A0A261FWW7"/>
<keyword evidence="4 7" id="KW-0812">Transmembrane</keyword>
<evidence type="ECO:0000256" key="4">
    <source>
        <dbReference type="ARBA" id="ARBA00022692"/>
    </source>
</evidence>
<feature type="transmembrane region" description="Helical" evidence="7">
    <location>
        <begin position="200"/>
        <end position="225"/>
    </location>
</feature>
<comment type="caution">
    <text evidence="8">The sequence shown here is derived from an EMBL/GenBank/DDBJ whole genome shotgun (WGS) entry which is preliminary data.</text>
</comment>
<reference evidence="8 9" key="1">
    <citation type="journal article" date="2017" name="BMC Genomics">
        <title>Comparative genomic and phylogenomic analyses of the Bifidobacteriaceae family.</title>
        <authorList>
            <person name="Lugli G.A."/>
            <person name="Milani C."/>
            <person name="Turroni F."/>
            <person name="Duranti S."/>
            <person name="Mancabelli L."/>
            <person name="Mangifesta M."/>
            <person name="Ferrario C."/>
            <person name="Modesto M."/>
            <person name="Mattarelli P."/>
            <person name="Jiri K."/>
            <person name="van Sinderen D."/>
            <person name="Ventura M."/>
        </authorList>
    </citation>
    <scope>NUCLEOTIDE SEQUENCE [LARGE SCALE GENOMIC DNA]</scope>
    <source>
        <strain evidence="8 9">DSM 28807</strain>
    </source>
</reference>
<feature type="transmembrane region" description="Helical" evidence="7">
    <location>
        <begin position="237"/>
        <end position="260"/>
    </location>
</feature>
<keyword evidence="9" id="KW-1185">Reference proteome</keyword>
<dbReference type="RefSeq" id="WP_072725566.1">
    <property type="nucleotide sequence ID" value="NZ_BDIS01000015.1"/>
</dbReference>
<dbReference type="InterPro" id="IPR050367">
    <property type="entry name" value="APC_superfamily"/>
</dbReference>
<feature type="transmembrane region" description="Helical" evidence="7">
    <location>
        <begin position="337"/>
        <end position="357"/>
    </location>
</feature>
<evidence type="ECO:0000313" key="9">
    <source>
        <dbReference type="Proteomes" id="UP000216352"/>
    </source>
</evidence>
<feature type="transmembrane region" description="Helical" evidence="7">
    <location>
        <begin position="41"/>
        <end position="63"/>
    </location>
</feature>
<keyword evidence="2" id="KW-0813">Transport</keyword>
<dbReference type="PANTHER" id="PTHR42770:SF15">
    <property type="entry name" value="GLUTAMATE_GAMMA-AMINOBUTYRATE ANTIPORTER-RELATED"/>
    <property type="match status" value="1"/>
</dbReference>
<dbReference type="GO" id="GO:0022857">
    <property type="term" value="F:transmembrane transporter activity"/>
    <property type="evidence" value="ECO:0007669"/>
    <property type="project" value="InterPro"/>
</dbReference>
<feature type="transmembrane region" description="Helical" evidence="7">
    <location>
        <begin position="12"/>
        <end position="29"/>
    </location>
</feature>
<name>A0A261FWW7_9BIFI</name>
<feature type="transmembrane region" description="Helical" evidence="7">
    <location>
        <begin position="155"/>
        <end position="180"/>
    </location>
</feature>
<feature type="transmembrane region" description="Helical" evidence="7">
    <location>
        <begin position="369"/>
        <end position="392"/>
    </location>
</feature>
<feature type="transmembrane region" description="Helical" evidence="7">
    <location>
        <begin position="437"/>
        <end position="459"/>
    </location>
</feature>
<dbReference type="Proteomes" id="UP000216352">
    <property type="component" value="Unassembled WGS sequence"/>
</dbReference>
<evidence type="ECO:0000256" key="1">
    <source>
        <dbReference type="ARBA" id="ARBA00004651"/>
    </source>
</evidence>
<dbReference type="STRING" id="1603886.GCA_001895165_01235"/>
<dbReference type="PANTHER" id="PTHR42770">
    <property type="entry name" value="AMINO ACID TRANSPORTER-RELATED"/>
    <property type="match status" value="1"/>
</dbReference>
<evidence type="ECO:0000256" key="2">
    <source>
        <dbReference type="ARBA" id="ARBA00022448"/>
    </source>
</evidence>
<keyword evidence="3" id="KW-1003">Cell membrane</keyword>
<evidence type="ECO:0000313" key="8">
    <source>
        <dbReference type="EMBL" id="OZG63433.1"/>
    </source>
</evidence>
<feature type="transmembrane region" description="Helical" evidence="7">
    <location>
        <begin position="125"/>
        <end position="143"/>
    </location>
</feature>
<dbReference type="OrthoDB" id="3170677at2"/>
<evidence type="ECO:0000256" key="3">
    <source>
        <dbReference type="ARBA" id="ARBA00022475"/>
    </source>
</evidence>
<dbReference type="GO" id="GO:0005886">
    <property type="term" value="C:plasma membrane"/>
    <property type="evidence" value="ECO:0007669"/>
    <property type="project" value="UniProtKB-SubCell"/>
</dbReference>
<proteinExistence type="predicted"/>
<feature type="transmembrane region" description="Helical" evidence="7">
    <location>
        <begin position="292"/>
        <end position="317"/>
    </location>
</feature>
<feature type="transmembrane region" description="Helical" evidence="7">
    <location>
        <begin position="84"/>
        <end position="113"/>
    </location>
</feature>
<evidence type="ECO:0000256" key="5">
    <source>
        <dbReference type="ARBA" id="ARBA00022989"/>
    </source>
</evidence>
<sequence length="490" mass="52700">MSSEKRASIGQVALLGMTVSAVFGIKNVINNNVAIGLSAAPAFFLATILYFVPFTLVVAEFVALNKDSESGVYQWVKTSMGGRWAFLTAFCYWFVNLFFFASILPNVIIYANYLFFGENKEISQLWITVCEIIIFAIATWVSTKGAKWIGSISSFGAMAALGLTAVFIVLSVAALCGGVTPATPVTAETLSPDFSSFATTWAFLGTLAWIIQGVGGAESVGVFLNDLKGGVKAFVRVIVVSGLVIGLLYAAASLVMNVFVPAGSLDLSTGIFVVMGKVGEWVGIPMAVSTRIVGLILLAATLGSLMMWTSAPVKVFFSEIPKGVFGGKIVELNEQGIPWRAAWLQFAIVVPILIIPALGSGNVNDLLQIVINMTAATALLPPLLILLAYFVLRRKFDAVERTFRMGGRGFGLAIATFLLIVFAFVFIAGTIPLDQPLWLTLVYNVGGVVVFIGLAMIWYERYIRRLKVTDPETAEAELRPSALDMMAAQK</sequence>
<evidence type="ECO:0000256" key="7">
    <source>
        <dbReference type="SAM" id="Phobius"/>
    </source>
</evidence>
<dbReference type="InterPro" id="IPR002293">
    <property type="entry name" value="AA/rel_permease1"/>
</dbReference>
<feature type="transmembrane region" description="Helical" evidence="7">
    <location>
        <begin position="412"/>
        <end position="431"/>
    </location>
</feature>
<accession>A0A261FWW7</accession>
<comment type="subcellular location">
    <subcellularLocation>
        <location evidence="1">Cell membrane</location>
        <topology evidence="1">Multi-pass membrane protein</topology>
    </subcellularLocation>
</comment>
<organism evidence="8 9">
    <name type="scientific">Bifidobacterium lemurum</name>
    <dbReference type="NCBI Taxonomy" id="1603886"/>
    <lineage>
        <taxon>Bacteria</taxon>
        <taxon>Bacillati</taxon>
        <taxon>Actinomycetota</taxon>
        <taxon>Actinomycetes</taxon>
        <taxon>Bifidobacteriales</taxon>
        <taxon>Bifidobacteriaceae</taxon>
        <taxon>Bifidobacterium</taxon>
    </lineage>
</organism>
<dbReference type="Pfam" id="PF13520">
    <property type="entry name" value="AA_permease_2"/>
    <property type="match status" value="1"/>
</dbReference>